<reference evidence="2 3" key="1">
    <citation type="submission" date="2023-05" db="EMBL/GenBank/DDBJ databases">
        <authorList>
            <person name="Gao F."/>
        </authorList>
    </citation>
    <scope>NUCLEOTIDE SEQUENCE [LARGE SCALE GENOMIC DNA]</scope>
    <source>
        <strain evidence="2 3">MIMF12</strain>
    </source>
</reference>
<keyword evidence="3" id="KW-1185">Reference proteome</keyword>
<dbReference type="EMBL" id="JASNGB010000001">
    <property type="protein sequence ID" value="MDL2342610.1"/>
    <property type="molecule type" value="Genomic_DNA"/>
</dbReference>
<organism evidence="2 3">
    <name type="scientific">Deinococcus rhizophilus</name>
    <dbReference type="NCBI Taxonomy" id="3049544"/>
    <lineage>
        <taxon>Bacteria</taxon>
        <taxon>Thermotogati</taxon>
        <taxon>Deinococcota</taxon>
        <taxon>Deinococci</taxon>
        <taxon>Deinococcales</taxon>
        <taxon>Deinococcaceae</taxon>
        <taxon>Deinococcus</taxon>
    </lineage>
</organism>
<evidence type="ECO:0000313" key="3">
    <source>
        <dbReference type="Proteomes" id="UP001302059"/>
    </source>
</evidence>
<dbReference type="RefSeq" id="WP_285520643.1">
    <property type="nucleotide sequence ID" value="NZ_JASNGB010000001.1"/>
</dbReference>
<accession>A0ABT7JC56</accession>
<proteinExistence type="predicted"/>
<sequence length="291" mass="31815">MSSASRPSIGSGNGTDPREIIYLDRGRLLSYASQLFDGVTVMRRLLEASQHGDIISTLERERETSKEARRTGSAGLNLGAELKGEAERTEGERTLTKTGGDQKLDLAYTALLEEKAELDNVLLIVERELEQRGLLTDFDGSAASGLVRFQGSLSFVDWTILQSVMADFDTFNKAFGGATQGMKAQDARAFAKLLKILSLSDITAHMTAQELTITSPLNPEHLTLTLEQMRAVYLPQEIEATLLAFMPPPATTPHTRTGIGASINFEEVLGIFMGETDHTVQPVALYVQLRP</sequence>
<evidence type="ECO:0000313" key="2">
    <source>
        <dbReference type="EMBL" id="MDL2342610.1"/>
    </source>
</evidence>
<dbReference type="InterPro" id="IPR045633">
    <property type="entry name" value="DUF6414"/>
</dbReference>
<comment type="caution">
    <text evidence="2">The sequence shown here is derived from an EMBL/GenBank/DDBJ whole genome shotgun (WGS) entry which is preliminary data.</text>
</comment>
<dbReference type="Proteomes" id="UP001302059">
    <property type="component" value="Unassembled WGS sequence"/>
</dbReference>
<name>A0ABT7JC56_9DEIO</name>
<protein>
    <submittedName>
        <fullName evidence="2">Uncharacterized protein</fullName>
    </submittedName>
</protein>
<feature type="region of interest" description="Disordered" evidence="1">
    <location>
        <begin position="59"/>
        <end position="92"/>
    </location>
</feature>
<evidence type="ECO:0000256" key="1">
    <source>
        <dbReference type="SAM" id="MobiDB-lite"/>
    </source>
</evidence>
<dbReference type="Pfam" id="PF19952">
    <property type="entry name" value="DUF6414"/>
    <property type="match status" value="1"/>
</dbReference>
<gene>
    <name evidence="2" type="ORF">QOL99_00410</name>
</gene>
<feature type="compositionally biased region" description="Basic and acidic residues" evidence="1">
    <location>
        <begin position="82"/>
        <end position="92"/>
    </location>
</feature>
<feature type="compositionally biased region" description="Basic and acidic residues" evidence="1">
    <location>
        <begin position="59"/>
        <end position="70"/>
    </location>
</feature>